<keyword evidence="1" id="KW-0812">Transmembrane</keyword>
<name>A0AAD3THX0_NEPGR</name>
<organism evidence="2 3">
    <name type="scientific">Nepenthes gracilis</name>
    <name type="common">Slender pitcher plant</name>
    <dbReference type="NCBI Taxonomy" id="150966"/>
    <lineage>
        <taxon>Eukaryota</taxon>
        <taxon>Viridiplantae</taxon>
        <taxon>Streptophyta</taxon>
        <taxon>Embryophyta</taxon>
        <taxon>Tracheophyta</taxon>
        <taxon>Spermatophyta</taxon>
        <taxon>Magnoliopsida</taxon>
        <taxon>eudicotyledons</taxon>
        <taxon>Gunneridae</taxon>
        <taxon>Pentapetalae</taxon>
        <taxon>Caryophyllales</taxon>
        <taxon>Nepenthaceae</taxon>
        <taxon>Nepenthes</taxon>
    </lineage>
</organism>
<accession>A0AAD3THX0</accession>
<evidence type="ECO:0000313" key="3">
    <source>
        <dbReference type="Proteomes" id="UP001279734"/>
    </source>
</evidence>
<keyword evidence="1" id="KW-1133">Transmembrane helix</keyword>
<feature type="transmembrane region" description="Helical" evidence="1">
    <location>
        <begin position="110"/>
        <end position="129"/>
    </location>
</feature>
<dbReference type="AlphaFoldDB" id="A0AAD3THX0"/>
<keyword evidence="1" id="KW-0472">Membrane</keyword>
<comment type="caution">
    <text evidence="2">The sequence shown here is derived from an EMBL/GenBank/DDBJ whole genome shotgun (WGS) entry which is preliminary data.</text>
</comment>
<keyword evidence="3" id="KW-1185">Reference proteome</keyword>
<evidence type="ECO:0000256" key="1">
    <source>
        <dbReference type="SAM" id="Phobius"/>
    </source>
</evidence>
<gene>
    <name evidence="2" type="ORF">Nepgr_031327</name>
</gene>
<dbReference type="Proteomes" id="UP001279734">
    <property type="component" value="Unassembled WGS sequence"/>
</dbReference>
<feature type="transmembrane region" description="Helical" evidence="1">
    <location>
        <begin position="175"/>
        <end position="193"/>
    </location>
</feature>
<protein>
    <submittedName>
        <fullName evidence="2">Uncharacterized protein</fullName>
    </submittedName>
</protein>
<dbReference type="EMBL" id="BSYO01000036">
    <property type="protein sequence ID" value="GMH29484.1"/>
    <property type="molecule type" value="Genomic_DNA"/>
</dbReference>
<sequence>MGVSALFWLFGVLPNLELELVACYYLELVAEFLVLLAWFLFLICNEWQSSSDVDEQQHLLVLWRCCLQIGCFLPGILCSSADCLLILIACIEWWCILLTQLVLTAGCWCWLWPCSACFFAGFWSCFELVEAPNAGCGRQVLLLGFLAGVALPAGCCCNRDAVLLLAVLYCSCRRHGFFGILGGGLAGAGGTMMPASGSDTGMMQHPRWCAGRQLMSVSWLEAGLLLLKILLADESVDAELDDLDVDAGYPGSFWSSQICSFGRFGCLVWLWLVKLSWDAIVTWLNCVATGNSTLLMDGVPGVVYSCWCFC</sequence>
<evidence type="ECO:0000313" key="2">
    <source>
        <dbReference type="EMBL" id="GMH29484.1"/>
    </source>
</evidence>
<proteinExistence type="predicted"/>
<feature type="transmembrane region" description="Helical" evidence="1">
    <location>
        <begin position="21"/>
        <end position="41"/>
    </location>
</feature>
<reference evidence="2" key="1">
    <citation type="submission" date="2023-05" db="EMBL/GenBank/DDBJ databases">
        <title>Nepenthes gracilis genome sequencing.</title>
        <authorList>
            <person name="Fukushima K."/>
        </authorList>
    </citation>
    <scope>NUCLEOTIDE SEQUENCE</scope>
    <source>
        <strain evidence="2">SING2019-196</strain>
    </source>
</reference>